<organism evidence="1 2">
    <name type="scientific">Caldifermentibacillus hisashii</name>
    <dbReference type="NCBI Taxonomy" id="996558"/>
    <lineage>
        <taxon>Bacteria</taxon>
        <taxon>Bacillati</taxon>
        <taxon>Bacillota</taxon>
        <taxon>Bacilli</taxon>
        <taxon>Bacillales</taxon>
        <taxon>Bacillaceae</taxon>
        <taxon>Caldifermentibacillus</taxon>
    </lineage>
</organism>
<dbReference type="Proteomes" id="UP001459714">
    <property type="component" value="Unassembled WGS sequence"/>
</dbReference>
<gene>
    <name evidence="1" type="ORF">NST17_15795</name>
</gene>
<comment type="caution">
    <text evidence="1">The sequence shown here is derived from an EMBL/GenBank/DDBJ whole genome shotgun (WGS) entry which is preliminary data.</text>
</comment>
<reference evidence="1 2" key="1">
    <citation type="submission" date="2024-03" db="EMBL/GenBank/DDBJ databases">
        <title>Bacilli Hybrid Assemblies.</title>
        <authorList>
            <person name="Kovac J."/>
        </authorList>
    </citation>
    <scope>NUCLEOTIDE SEQUENCE [LARGE SCALE GENOMIC DNA]</scope>
    <source>
        <strain evidence="1 2">FSL M8-0022</strain>
    </source>
</reference>
<keyword evidence="2" id="KW-1185">Reference proteome</keyword>
<dbReference type="EMBL" id="JBBYAK010000001">
    <property type="protein sequence ID" value="MEL3958624.1"/>
    <property type="molecule type" value="Genomic_DNA"/>
</dbReference>
<proteinExistence type="predicted"/>
<evidence type="ECO:0000313" key="2">
    <source>
        <dbReference type="Proteomes" id="UP001459714"/>
    </source>
</evidence>
<dbReference type="RefSeq" id="WP_160289684.1">
    <property type="nucleotide sequence ID" value="NZ_JBBYAK010000001.1"/>
</dbReference>
<accession>A0ABU9K210</accession>
<evidence type="ECO:0000313" key="1">
    <source>
        <dbReference type="EMBL" id="MEL3958624.1"/>
    </source>
</evidence>
<name>A0ABU9K210_9BACI</name>
<sequence>MKNACFWRRDQFSSSYLGEKLSFLTTSLNLVTFFERKTQFFGDETNSRRHFEVKKAQF</sequence>
<protein>
    <submittedName>
        <fullName evidence="1">Uncharacterized protein</fullName>
    </submittedName>
</protein>